<dbReference type="STRING" id="1776334.APZ16_04570"/>
<accession>A0A147JTZ8</accession>
<dbReference type="InterPro" id="IPR003439">
    <property type="entry name" value="ABC_transporter-like_ATP-bd"/>
</dbReference>
<keyword evidence="1" id="KW-0813">Transport</keyword>
<keyword evidence="4" id="KW-1278">Translocase</keyword>
<dbReference type="PANTHER" id="PTHR42794">
    <property type="entry name" value="HEMIN IMPORT ATP-BINDING PROTEIN HMUV"/>
    <property type="match status" value="1"/>
</dbReference>
<feature type="domain" description="ABC transporter" evidence="5">
    <location>
        <begin position="4"/>
        <end position="241"/>
    </location>
</feature>
<dbReference type="SMART" id="SM00382">
    <property type="entry name" value="AAA"/>
    <property type="match status" value="1"/>
</dbReference>
<name>A0A147JTZ8_HADYE</name>
<evidence type="ECO:0000313" key="6">
    <source>
        <dbReference type="EMBL" id="KUO39943.1"/>
    </source>
</evidence>
<dbReference type="InterPro" id="IPR017871">
    <property type="entry name" value="ABC_transporter-like_CS"/>
</dbReference>
<dbReference type="InterPro" id="IPR027417">
    <property type="entry name" value="P-loop_NTPase"/>
</dbReference>
<keyword evidence="3" id="KW-0067">ATP-binding</keyword>
<evidence type="ECO:0000256" key="1">
    <source>
        <dbReference type="ARBA" id="ARBA00022448"/>
    </source>
</evidence>
<dbReference type="FunFam" id="3.40.50.300:FF:000134">
    <property type="entry name" value="Iron-enterobactin ABC transporter ATP-binding protein"/>
    <property type="match status" value="1"/>
</dbReference>
<dbReference type="GO" id="GO:0016887">
    <property type="term" value="F:ATP hydrolysis activity"/>
    <property type="evidence" value="ECO:0007669"/>
    <property type="project" value="InterPro"/>
</dbReference>
<proteinExistence type="predicted"/>
<dbReference type="Pfam" id="PF00005">
    <property type="entry name" value="ABC_tran"/>
    <property type="match status" value="1"/>
</dbReference>
<gene>
    <name evidence="6" type="ORF">APZ16_04570</name>
</gene>
<reference evidence="6 7" key="1">
    <citation type="journal article" date="2016" name="Nat. Microbiol.">
        <title>Genomic inference of the metabolism of cosmopolitan subsurface Archaea, Hadesarchaea.</title>
        <authorList>
            <person name="Baker B.J."/>
            <person name="Saw J.H."/>
            <person name="Lind A.E."/>
            <person name="Lazar C.S."/>
            <person name="Hinrichs K.-U."/>
            <person name="Teske A.P."/>
            <person name="Ettema T.J."/>
        </authorList>
    </citation>
    <scope>NUCLEOTIDE SEQUENCE [LARGE SCALE GENOMIC DNA]</scope>
</reference>
<dbReference type="PROSITE" id="PS00211">
    <property type="entry name" value="ABC_TRANSPORTER_1"/>
    <property type="match status" value="1"/>
</dbReference>
<dbReference type="PANTHER" id="PTHR42794:SF1">
    <property type="entry name" value="HEMIN IMPORT ATP-BINDING PROTEIN HMUV"/>
    <property type="match status" value="1"/>
</dbReference>
<evidence type="ECO:0000259" key="5">
    <source>
        <dbReference type="PROSITE" id="PS50893"/>
    </source>
</evidence>
<dbReference type="InterPro" id="IPR003593">
    <property type="entry name" value="AAA+_ATPase"/>
</dbReference>
<sequence>MTKIELRGVRFRYRGQRADVLKGISSVFSQGRVTALLGPNASGKTTLFKILLKVLQPSAGSVHVNGKEIRQLSLAELSRIVAWVPQEEEPLFPYTVHEYLLLGRAPHLGFFDVPTGEDEEVIKRVLAELGIAKLARRGTMSLSGGEKRLVFIARALVQQPEVLILDEPTVHLDLRNRALVLAAIRRAAEGGKTVIFSTHDVNEASLVADEVKIINNGRMIKQGDPDKVLTEEVLKGIYGLRLVFSRVDGRPIAELAPEIFRRGRK</sequence>
<keyword evidence="2" id="KW-0547">Nucleotide-binding</keyword>
<dbReference type="GO" id="GO:0005524">
    <property type="term" value="F:ATP binding"/>
    <property type="evidence" value="ECO:0007669"/>
    <property type="project" value="UniProtKB-KW"/>
</dbReference>
<evidence type="ECO:0000256" key="3">
    <source>
        <dbReference type="ARBA" id="ARBA00022840"/>
    </source>
</evidence>
<dbReference type="AlphaFoldDB" id="A0A147JTZ8"/>
<dbReference type="EMBL" id="LQMQ01000051">
    <property type="protein sequence ID" value="KUO39943.1"/>
    <property type="molecule type" value="Genomic_DNA"/>
</dbReference>
<protein>
    <recommendedName>
        <fullName evidence="5">ABC transporter domain-containing protein</fullName>
    </recommendedName>
</protein>
<organism evidence="6 7">
    <name type="scientific">Hadarchaeum yellowstonense</name>
    <dbReference type="NCBI Taxonomy" id="1776334"/>
    <lineage>
        <taxon>Archaea</taxon>
        <taxon>Methanobacteriati</taxon>
        <taxon>Candidatus Hadarchaeota</taxon>
        <taxon>Candidatus Hadarchaeia</taxon>
        <taxon>Candidatus Hadarchaeales</taxon>
        <taxon>Candidatus Hadarchaeaceae</taxon>
        <taxon>Candidatus Hadarchaeum</taxon>
    </lineage>
</organism>
<evidence type="ECO:0000256" key="2">
    <source>
        <dbReference type="ARBA" id="ARBA00022741"/>
    </source>
</evidence>
<dbReference type="Gene3D" id="3.40.50.300">
    <property type="entry name" value="P-loop containing nucleotide triphosphate hydrolases"/>
    <property type="match status" value="1"/>
</dbReference>
<comment type="caution">
    <text evidence="6">The sequence shown here is derived from an EMBL/GenBank/DDBJ whole genome shotgun (WGS) entry which is preliminary data.</text>
</comment>
<evidence type="ECO:0000256" key="4">
    <source>
        <dbReference type="ARBA" id="ARBA00022967"/>
    </source>
</evidence>
<dbReference type="SUPFAM" id="SSF52540">
    <property type="entry name" value="P-loop containing nucleoside triphosphate hydrolases"/>
    <property type="match status" value="1"/>
</dbReference>
<dbReference type="Proteomes" id="UP000074294">
    <property type="component" value="Unassembled WGS sequence"/>
</dbReference>
<dbReference type="PROSITE" id="PS50893">
    <property type="entry name" value="ABC_TRANSPORTER_2"/>
    <property type="match status" value="1"/>
</dbReference>
<dbReference type="CDD" id="cd03214">
    <property type="entry name" value="ABC_Iron-Siderophores_B12_Hemin"/>
    <property type="match status" value="1"/>
</dbReference>
<evidence type="ECO:0000313" key="7">
    <source>
        <dbReference type="Proteomes" id="UP000074294"/>
    </source>
</evidence>